<feature type="domain" description="EF-hand" evidence="5">
    <location>
        <begin position="210"/>
        <end position="245"/>
    </location>
</feature>
<sequence length="326" mass="36649">MEGIKNINKFIIRVLVEAGSHGRDLLDGCDLPKYPRIKRPLDARRTKAGRDITFVLTQQAGHHDRNSNARATTTTITSIGNHFVAAGDSGNLTSSTNSSSAHRYYNPRGWQPHRGVEENKKMRKRIRKNNRLWTRGPRCLRPVKQCLTQEDEKKNKKKQSPVDERPTVPAPSEAMLNNLRTAFGLLDRDSDGHVTPAELQFMLRNLGIEVSDDLISDLIKDASKTGNGLIDENDFMQWVTKIQALQGLDVSTSGGDSEEEITRDLLAAFKVFDRDDNGYITRDELRAALEMIGEPVTDAQLNQVLALGDIDHDGRIDYEEFVKMLL</sequence>
<feature type="domain" description="EF-hand" evidence="5">
    <location>
        <begin position="174"/>
        <end position="209"/>
    </location>
</feature>
<feature type="region of interest" description="Disordered" evidence="4">
    <location>
        <begin position="144"/>
        <end position="172"/>
    </location>
</feature>
<proteinExistence type="predicted"/>
<keyword evidence="1" id="KW-0479">Metal-binding</keyword>
<dbReference type="PROSITE" id="PS00018">
    <property type="entry name" value="EF_HAND_1"/>
    <property type="match status" value="3"/>
</dbReference>
<dbReference type="GO" id="GO:0005509">
    <property type="term" value="F:calcium ion binding"/>
    <property type="evidence" value="ECO:0007669"/>
    <property type="project" value="InterPro"/>
</dbReference>
<dbReference type="PANTHER" id="PTHR23050">
    <property type="entry name" value="CALCIUM BINDING PROTEIN"/>
    <property type="match status" value="1"/>
</dbReference>
<dbReference type="FunFam" id="1.10.238.10:FF:000181">
    <property type="entry name" value="CALML5 isoform 1"/>
    <property type="match status" value="1"/>
</dbReference>
<keyword evidence="3" id="KW-0106">Calcium</keyword>
<dbReference type="SMART" id="SM00054">
    <property type="entry name" value="EFh"/>
    <property type="match status" value="4"/>
</dbReference>
<feature type="domain" description="EF-hand" evidence="5">
    <location>
        <begin position="260"/>
        <end position="295"/>
    </location>
</feature>
<name>A0A922CF03_MANSE</name>
<dbReference type="InterPro" id="IPR018247">
    <property type="entry name" value="EF_Hand_1_Ca_BS"/>
</dbReference>
<gene>
    <name evidence="6" type="ORF">O3G_MSEX003029</name>
</gene>
<protein>
    <recommendedName>
        <fullName evidence="5">EF-hand domain-containing protein</fullName>
    </recommendedName>
</protein>
<evidence type="ECO:0000259" key="5">
    <source>
        <dbReference type="PROSITE" id="PS50222"/>
    </source>
</evidence>
<evidence type="ECO:0000256" key="4">
    <source>
        <dbReference type="SAM" id="MobiDB-lite"/>
    </source>
</evidence>
<evidence type="ECO:0000256" key="1">
    <source>
        <dbReference type="ARBA" id="ARBA00022723"/>
    </source>
</evidence>
<evidence type="ECO:0000313" key="7">
    <source>
        <dbReference type="Proteomes" id="UP000791440"/>
    </source>
</evidence>
<organism evidence="6 7">
    <name type="scientific">Manduca sexta</name>
    <name type="common">Tobacco hawkmoth</name>
    <name type="synonym">Tobacco hornworm</name>
    <dbReference type="NCBI Taxonomy" id="7130"/>
    <lineage>
        <taxon>Eukaryota</taxon>
        <taxon>Metazoa</taxon>
        <taxon>Ecdysozoa</taxon>
        <taxon>Arthropoda</taxon>
        <taxon>Hexapoda</taxon>
        <taxon>Insecta</taxon>
        <taxon>Pterygota</taxon>
        <taxon>Neoptera</taxon>
        <taxon>Endopterygota</taxon>
        <taxon>Lepidoptera</taxon>
        <taxon>Glossata</taxon>
        <taxon>Ditrysia</taxon>
        <taxon>Bombycoidea</taxon>
        <taxon>Sphingidae</taxon>
        <taxon>Sphinginae</taxon>
        <taxon>Sphingini</taxon>
        <taxon>Manduca</taxon>
    </lineage>
</organism>
<dbReference type="Proteomes" id="UP000791440">
    <property type="component" value="Unassembled WGS sequence"/>
</dbReference>
<dbReference type="PROSITE" id="PS50222">
    <property type="entry name" value="EF_HAND_2"/>
    <property type="match status" value="4"/>
</dbReference>
<keyword evidence="7" id="KW-1185">Reference proteome</keyword>
<evidence type="ECO:0000256" key="2">
    <source>
        <dbReference type="ARBA" id="ARBA00022737"/>
    </source>
</evidence>
<reference evidence="6" key="2">
    <citation type="submission" date="2020-12" db="EMBL/GenBank/DDBJ databases">
        <authorList>
            <person name="Kanost M."/>
        </authorList>
    </citation>
    <scope>NUCLEOTIDE SEQUENCE</scope>
</reference>
<dbReference type="Pfam" id="PF13499">
    <property type="entry name" value="EF-hand_7"/>
    <property type="match status" value="2"/>
</dbReference>
<feature type="region of interest" description="Disordered" evidence="4">
    <location>
        <begin position="93"/>
        <end position="114"/>
    </location>
</feature>
<comment type="caution">
    <text evidence="6">The sequence shown here is derived from an EMBL/GenBank/DDBJ whole genome shotgun (WGS) entry which is preliminary data.</text>
</comment>
<dbReference type="InterPro" id="IPR002048">
    <property type="entry name" value="EF_hand_dom"/>
</dbReference>
<feature type="compositionally biased region" description="Basic and acidic residues" evidence="4">
    <location>
        <begin position="150"/>
        <end position="166"/>
    </location>
</feature>
<reference evidence="6" key="1">
    <citation type="journal article" date="2016" name="Insect Biochem. Mol. Biol.">
        <title>Multifaceted biological insights from a draft genome sequence of the tobacco hornworm moth, Manduca sexta.</title>
        <authorList>
            <person name="Kanost M.R."/>
            <person name="Arrese E.L."/>
            <person name="Cao X."/>
            <person name="Chen Y.R."/>
            <person name="Chellapilla S."/>
            <person name="Goldsmith M.R."/>
            <person name="Grosse-Wilde E."/>
            <person name="Heckel D.G."/>
            <person name="Herndon N."/>
            <person name="Jiang H."/>
            <person name="Papanicolaou A."/>
            <person name="Qu J."/>
            <person name="Soulages J.L."/>
            <person name="Vogel H."/>
            <person name="Walters J."/>
            <person name="Waterhouse R.M."/>
            <person name="Ahn S.J."/>
            <person name="Almeida F.C."/>
            <person name="An C."/>
            <person name="Aqrawi P."/>
            <person name="Bretschneider A."/>
            <person name="Bryant W.B."/>
            <person name="Bucks S."/>
            <person name="Chao H."/>
            <person name="Chevignon G."/>
            <person name="Christen J.M."/>
            <person name="Clarke D.F."/>
            <person name="Dittmer N.T."/>
            <person name="Ferguson L.C.F."/>
            <person name="Garavelou S."/>
            <person name="Gordon K.H.J."/>
            <person name="Gunaratna R.T."/>
            <person name="Han Y."/>
            <person name="Hauser F."/>
            <person name="He Y."/>
            <person name="Heidel-Fischer H."/>
            <person name="Hirsh A."/>
            <person name="Hu Y."/>
            <person name="Jiang H."/>
            <person name="Kalra D."/>
            <person name="Klinner C."/>
            <person name="Konig C."/>
            <person name="Kovar C."/>
            <person name="Kroll A.R."/>
            <person name="Kuwar S.S."/>
            <person name="Lee S.L."/>
            <person name="Lehman R."/>
            <person name="Li K."/>
            <person name="Li Z."/>
            <person name="Liang H."/>
            <person name="Lovelace S."/>
            <person name="Lu Z."/>
            <person name="Mansfield J.H."/>
            <person name="McCulloch K.J."/>
            <person name="Mathew T."/>
            <person name="Morton B."/>
            <person name="Muzny D.M."/>
            <person name="Neunemann D."/>
            <person name="Ongeri F."/>
            <person name="Pauchet Y."/>
            <person name="Pu L.L."/>
            <person name="Pyrousis I."/>
            <person name="Rao X.J."/>
            <person name="Redding A."/>
            <person name="Roesel C."/>
            <person name="Sanchez-Gracia A."/>
            <person name="Schaack S."/>
            <person name="Shukla A."/>
            <person name="Tetreau G."/>
            <person name="Wang Y."/>
            <person name="Xiong G.H."/>
            <person name="Traut W."/>
            <person name="Walsh T.K."/>
            <person name="Worley K.C."/>
            <person name="Wu D."/>
            <person name="Wu W."/>
            <person name="Wu Y.Q."/>
            <person name="Zhang X."/>
            <person name="Zou Z."/>
            <person name="Zucker H."/>
            <person name="Briscoe A.D."/>
            <person name="Burmester T."/>
            <person name="Clem R.J."/>
            <person name="Feyereisen R."/>
            <person name="Grimmelikhuijzen C.J.P."/>
            <person name="Hamodrakas S.J."/>
            <person name="Hansson B.S."/>
            <person name="Huguet E."/>
            <person name="Jermiin L.S."/>
            <person name="Lan Q."/>
            <person name="Lehman H.K."/>
            <person name="Lorenzen M."/>
            <person name="Merzendorfer H."/>
            <person name="Michalopoulos I."/>
            <person name="Morton D.B."/>
            <person name="Muthukrishnan S."/>
            <person name="Oakeshott J.G."/>
            <person name="Palmer W."/>
            <person name="Park Y."/>
            <person name="Passarelli A.L."/>
            <person name="Rozas J."/>
            <person name="Schwartz L.M."/>
            <person name="Smith W."/>
            <person name="Southgate A."/>
            <person name="Vilcinskas A."/>
            <person name="Vogt R."/>
            <person name="Wang P."/>
            <person name="Werren J."/>
            <person name="Yu X.Q."/>
            <person name="Zhou J.J."/>
            <person name="Brown S.J."/>
            <person name="Scherer S.E."/>
            <person name="Richards S."/>
            <person name="Blissard G.W."/>
        </authorList>
    </citation>
    <scope>NUCLEOTIDE SEQUENCE</scope>
</reference>
<keyword evidence="2" id="KW-0677">Repeat</keyword>
<accession>A0A922CF03</accession>
<evidence type="ECO:0000313" key="6">
    <source>
        <dbReference type="EMBL" id="KAG6443782.1"/>
    </source>
</evidence>
<evidence type="ECO:0000256" key="3">
    <source>
        <dbReference type="ARBA" id="ARBA00022837"/>
    </source>
</evidence>
<dbReference type="AlphaFoldDB" id="A0A922CF03"/>
<dbReference type="CDD" id="cd00051">
    <property type="entry name" value="EFh"/>
    <property type="match status" value="2"/>
</dbReference>
<feature type="domain" description="EF-hand" evidence="5">
    <location>
        <begin position="296"/>
        <end position="326"/>
    </location>
</feature>
<dbReference type="EMBL" id="JH668305">
    <property type="protein sequence ID" value="KAG6443782.1"/>
    <property type="molecule type" value="Genomic_DNA"/>
</dbReference>
<dbReference type="InterPro" id="IPR050145">
    <property type="entry name" value="Centrin_CML-like"/>
</dbReference>